<feature type="compositionally biased region" description="Basic and acidic residues" evidence="9">
    <location>
        <begin position="75"/>
        <end position="94"/>
    </location>
</feature>
<protein>
    <recommendedName>
        <fullName evidence="11">C2H2-type domain-containing protein</fullName>
    </recommendedName>
</protein>
<evidence type="ECO:0000256" key="6">
    <source>
        <dbReference type="ARBA" id="ARBA00023163"/>
    </source>
</evidence>
<evidence type="ECO:0000256" key="5">
    <source>
        <dbReference type="ARBA" id="ARBA00023015"/>
    </source>
</evidence>
<dbReference type="Pfam" id="PF00096">
    <property type="entry name" value="zf-C2H2"/>
    <property type="match status" value="2"/>
</dbReference>
<evidence type="ECO:0000256" key="8">
    <source>
        <dbReference type="PROSITE-ProRule" id="PRU00042"/>
    </source>
</evidence>
<evidence type="ECO:0000313" key="13">
    <source>
        <dbReference type="Proteomes" id="UP000777438"/>
    </source>
</evidence>
<dbReference type="InterPro" id="IPR036236">
    <property type="entry name" value="Znf_C2H2_sf"/>
</dbReference>
<dbReference type="GO" id="GO:0008270">
    <property type="term" value="F:zinc ion binding"/>
    <property type="evidence" value="ECO:0007669"/>
    <property type="project" value="UniProtKB-KW"/>
</dbReference>
<sequence length="612" mass="67533">MDLAPRAVLAKRQLSKGGIAGVVVGVCVAVALALCFLYPVVIRRIIRRRRQQRRDKEKQDAEAGQIPSPGQSAGTDHERRVSSQDSFKPSDDLARGGVDTSSVKDVAWTPVDGIARSDSQRLDQVPRSVPIDNNVQPRFTQPIRSESQITAFTGYEEEFVPESIINTRDGTLNGTSADYYNPQVPDSAFGMTEEPQAQPDPERSLSRGSSLRHNLKQMFSRKSTRDQTSPTSPIFGESFDFNNRNISFSQDAPLQRITTAEVTTESPTDIHPPASDMLPPSDSQALGSPINLPVKQNSDATQHVHTPPQSPPEFKFASSASPPTHPAPGTVNPMDIMPAMTQSEQWHRTEHQLYMSYTQSSPTTLPPSDQPPPEVPTDSPSPFTLPPSFPIAIATPIVQTPTPTQEYASFKQEPLDEVDVAMVEIPSHNHLTPAPERDARHQSYHSDVSTPFPGPASTNASTLNTPATQLDTPSPNSEGTSDYNHSVSPHSGSNLSPRTGGFPCNEPGCGQVFDQPHKLKHHQRYHTKEHKCTYPNCGKGFGTKTHLQRHINDRHEKKKKFHCAVQGCDYSRQGGKGFPRKDNWKRHMTKIHNLDQRFLPEPDEVDSDMTGV</sequence>
<evidence type="ECO:0000256" key="2">
    <source>
        <dbReference type="ARBA" id="ARBA00022723"/>
    </source>
</evidence>
<dbReference type="InterPro" id="IPR013087">
    <property type="entry name" value="Znf_C2H2_type"/>
</dbReference>
<dbReference type="PANTHER" id="PTHR46179:SF13">
    <property type="entry name" value="C2H2-TYPE DOMAIN-CONTAINING PROTEIN"/>
    <property type="match status" value="1"/>
</dbReference>
<proteinExistence type="predicted"/>
<dbReference type="InterPro" id="IPR051061">
    <property type="entry name" value="Zinc_finger_trans_reg"/>
</dbReference>
<keyword evidence="10" id="KW-0472">Membrane</keyword>
<dbReference type="SMART" id="SM00355">
    <property type="entry name" value="ZnF_C2H2"/>
    <property type="match status" value="3"/>
</dbReference>
<dbReference type="AlphaFoldDB" id="A0A9P8W346"/>
<keyword evidence="3 8" id="KW-0863">Zinc-finger</keyword>
<evidence type="ECO:0000256" key="4">
    <source>
        <dbReference type="ARBA" id="ARBA00022833"/>
    </source>
</evidence>
<dbReference type="GO" id="GO:0006357">
    <property type="term" value="P:regulation of transcription by RNA polymerase II"/>
    <property type="evidence" value="ECO:0007669"/>
    <property type="project" value="TreeGrafter"/>
</dbReference>
<evidence type="ECO:0000256" key="7">
    <source>
        <dbReference type="ARBA" id="ARBA00023242"/>
    </source>
</evidence>
<feature type="region of interest" description="Disordered" evidence="9">
    <location>
        <begin position="49"/>
        <end position="99"/>
    </location>
</feature>
<evidence type="ECO:0000256" key="1">
    <source>
        <dbReference type="ARBA" id="ARBA00004123"/>
    </source>
</evidence>
<feature type="domain" description="C2H2-type" evidence="11">
    <location>
        <begin position="530"/>
        <end position="560"/>
    </location>
</feature>
<gene>
    <name evidence="12" type="ORF">B0T10DRAFT_68629</name>
</gene>
<keyword evidence="4" id="KW-0862">Zinc</keyword>
<keyword evidence="2" id="KW-0479">Metal-binding</keyword>
<keyword evidence="5" id="KW-0805">Transcription regulation</keyword>
<feature type="region of interest" description="Disordered" evidence="9">
    <location>
        <begin position="358"/>
        <end position="381"/>
    </location>
</feature>
<feature type="domain" description="C2H2-type" evidence="11">
    <location>
        <begin position="502"/>
        <end position="531"/>
    </location>
</feature>
<comment type="caution">
    <text evidence="12">The sequence shown here is derived from an EMBL/GenBank/DDBJ whole genome shotgun (WGS) entry which is preliminary data.</text>
</comment>
<feature type="region of interest" description="Disordered" evidence="9">
    <location>
        <begin position="429"/>
        <end position="499"/>
    </location>
</feature>
<feature type="compositionally biased region" description="Polar residues" evidence="9">
    <location>
        <begin position="456"/>
        <end position="497"/>
    </location>
</feature>
<dbReference type="Proteomes" id="UP000777438">
    <property type="component" value="Unassembled WGS sequence"/>
</dbReference>
<keyword evidence="7" id="KW-0539">Nucleus</keyword>
<accession>A0A9P8W346</accession>
<feature type="region of interest" description="Disordered" evidence="9">
    <location>
        <begin position="260"/>
        <end position="332"/>
    </location>
</feature>
<feature type="compositionally biased region" description="Polar residues" evidence="9">
    <location>
        <begin position="294"/>
        <end position="304"/>
    </location>
</feature>
<name>A0A9P8W346_9HYPO</name>
<evidence type="ECO:0000256" key="10">
    <source>
        <dbReference type="SAM" id="Phobius"/>
    </source>
</evidence>
<feature type="compositionally biased region" description="Pro residues" evidence="9">
    <location>
        <begin position="364"/>
        <end position="375"/>
    </location>
</feature>
<keyword evidence="13" id="KW-1185">Reference proteome</keyword>
<dbReference type="PANTHER" id="PTHR46179">
    <property type="entry name" value="ZINC FINGER PROTEIN"/>
    <property type="match status" value="1"/>
</dbReference>
<dbReference type="EMBL" id="JAGPYM010000013">
    <property type="protein sequence ID" value="KAH6888121.1"/>
    <property type="molecule type" value="Genomic_DNA"/>
</dbReference>
<evidence type="ECO:0000259" key="11">
    <source>
        <dbReference type="PROSITE" id="PS50157"/>
    </source>
</evidence>
<evidence type="ECO:0000313" key="12">
    <source>
        <dbReference type="EMBL" id="KAH6888121.1"/>
    </source>
</evidence>
<dbReference type="GO" id="GO:0005634">
    <property type="term" value="C:nucleus"/>
    <property type="evidence" value="ECO:0007669"/>
    <property type="project" value="UniProtKB-SubCell"/>
</dbReference>
<comment type="subcellular location">
    <subcellularLocation>
        <location evidence="1">Nucleus</location>
    </subcellularLocation>
</comment>
<dbReference type="PROSITE" id="PS50157">
    <property type="entry name" value="ZINC_FINGER_C2H2_2"/>
    <property type="match status" value="2"/>
</dbReference>
<keyword evidence="10" id="KW-0812">Transmembrane</keyword>
<organism evidence="12 13">
    <name type="scientific">Thelonectria olida</name>
    <dbReference type="NCBI Taxonomy" id="1576542"/>
    <lineage>
        <taxon>Eukaryota</taxon>
        <taxon>Fungi</taxon>
        <taxon>Dikarya</taxon>
        <taxon>Ascomycota</taxon>
        <taxon>Pezizomycotina</taxon>
        <taxon>Sordariomycetes</taxon>
        <taxon>Hypocreomycetidae</taxon>
        <taxon>Hypocreales</taxon>
        <taxon>Nectriaceae</taxon>
        <taxon>Thelonectria</taxon>
    </lineage>
</organism>
<dbReference type="OrthoDB" id="6365676at2759"/>
<dbReference type="SUPFAM" id="SSF57667">
    <property type="entry name" value="beta-beta-alpha zinc fingers"/>
    <property type="match status" value="1"/>
</dbReference>
<dbReference type="PROSITE" id="PS00028">
    <property type="entry name" value="ZINC_FINGER_C2H2_1"/>
    <property type="match status" value="2"/>
</dbReference>
<dbReference type="Gene3D" id="3.30.160.60">
    <property type="entry name" value="Classic Zinc Finger"/>
    <property type="match status" value="3"/>
</dbReference>
<evidence type="ECO:0000256" key="9">
    <source>
        <dbReference type="SAM" id="MobiDB-lite"/>
    </source>
</evidence>
<keyword evidence="6" id="KW-0804">Transcription</keyword>
<reference evidence="12 13" key="1">
    <citation type="journal article" date="2021" name="Nat. Commun.">
        <title>Genetic determinants of endophytism in the Arabidopsis root mycobiome.</title>
        <authorList>
            <person name="Mesny F."/>
            <person name="Miyauchi S."/>
            <person name="Thiergart T."/>
            <person name="Pickel B."/>
            <person name="Atanasova L."/>
            <person name="Karlsson M."/>
            <person name="Huettel B."/>
            <person name="Barry K.W."/>
            <person name="Haridas S."/>
            <person name="Chen C."/>
            <person name="Bauer D."/>
            <person name="Andreopoulos W."/>
            <person name="Pangilinan J."/>
            <person name="LaButti K."/>
            <person name="Riley R."/>
            <person name="Lipzen A."/>
            <person name="Clum A."/>
            <person name="Drula E."/>
            <person name="Henrissat B."/>
            <person name="Kohler A."/>
            <person name="Grigoriev I.V."/>
            <person name="Martin F.M."/>
            <person name="Hacquard S."/>
        </authorList>
    </citation>
    <scope>NUCLEOTIDE SEQUENCE [LARGE SCALE GENOMIC DNA]</scope>
    <source>
        <strain evidence="12 13">MPI-CAGE-CH-0241</strain>
    </source>
</reference>
<feature type="region of interest" description="Disordered" evidence="9">
    <location>
        <begin position="183"/>
        <end position="240"/>
    </location>
</feature>
<evidence type="ECO:0000256" key="3">
    <source>
        <dbReference type="ARBA" id="ARBA00022771"/>
    </source>
</evidence>
<keyword evidence="10" id="KW-1133">Transmembrane helix</keyword>
<feature type="transmembrane region" description="Helical" evidence="10">
    <location>
        <begin position="20"/>
        <end position="46"/>
    </location>
</feature>